<organism evidence="4 5">
    <name type="scientific">Triparma laevis f. inornata</name>
    <dbReference type="NCBI Taxonomy" id="1714386"/>
    <lineage>
        <taxon>Eukaryota</taxon>
        <taxon>Sar</taxon>
        <taxon>Stramenopiles</taxon>
        <taxon>Ochrophyta</taxon>
        <taxon>Bolidophyceae</taxon>
        <taxon>Parmales</taxon>
        <taxon>Triparmaceae</taxon>
        <taxon>Triparma</taxon>
    </lineage>
</organism>
<dbReference type="SMART" id="SM00369">
    <property type="entry name" value="LRR_TYP"/>
    <property type="match status" value="3"/>
</dbReference>
<evidence type="ECO:0000256" key="3">
    <source>
        <dbReference type="SAM" id="MobiDB-lite"/>
    </source>
</evidence>
<accession>A0A9W7AB68</accession>
<dbReference type="InterPro" id="IPR001611">
    <property type="entry name" value="Leu-rich_rpt"/>
</dbReference>
<dbReference type="EMBL" id="BLQM01000112">
    <property type="protein sequence ID" value="GMH65169.1"/>
    <property type="molecule type" value="Genomic_DNA"/>
</dbReference>
<dbReference type="Gene3D" id="1.20.5.190">
    <property type="match status" value="1"/>
</dbReference>
<evidence type="ECO:0000256" key="2">
    <source>
        <dbReference type="ARBA" id="ARBA00022737"/>
    </source>
</evidence>
<evidence type="ECO:0000256" key="1">
    <source>
        <dbReference type="ARBA" id="ARBA00022614"/>
    </source>
</evidence>
<dbReference type="SUPFAM" id="SSF52075">
    <property type="entry name" value="Outer arm dynein light chain 1"/>
    <property type="match status" value="1"/>
</dbReference>
<feature type="region of interest" description="Disordered" evidence="3">
    <location>
        <begin position="1"/>
        <end position="41"/>
    </location>
</feature>
<dbReference type="AlphaFoldDB" id="A0A9W7AB68"/>
<dbReference type="SMART" id="SM00015">
    <property type="entry name" value="IQ"/>
    <property type="match status" value="3"/>
</dbReference>
<evidence type="ECO:0000313" key="4">
    <source>
        <dbReference type="EMBL" id="GMH65169.1"/>
    </source>
</evidence>
<proteinExistence type="predicted"/>
<feature type="compositionally biased region" description="Basic residues" evidence="3">
    <location>
        <begin position="21"/>
        <end position="36"/>
    </location>
</feature>
<keyword evidence="1" id="KW-0433">Leucine-rich repeat</keyword>
<dbReference type="Gene3D" id="3.80.10.10">
    <property type="entry name" value="Ribonuclease Inhibitor"/>
    <property type="match status" value="3"/>
</dbReference>
<dbReference type="PROSITE" id="PS50096">
    <property type="entry name" value="IQ"/>
    <property type="match status" value="3"/>
</dbReference>
<dbReference type="PANTHER" id="PTHR45973:SF35">
    <property type="entry name" value="LEUCINE-RICH REPEAT-CONTAINING PROTEIN 43"/>
    <property type="match status" value="1"/>
</dbReference>
<gene>
    <name evidence="4" type="ORF">TL16_g04133</name>
</gene>
<keyword evidence="2" id="KW-0677">Repeat</keyword>
<dbReference type="Proteomes" id="UP001162640">
    <property type="component" value="Unassembled WGS sequence"/>
</dbReference>
<comment type="caution">
    <text evidence="4">The sequence shown here is derived from an EMBL/GenBank/DDBJ whole genome shotgun (WGS) entry which is preliminary data.</text>
</comment>
<sequence>MAMTEEEEMHSKAMKIQAIARGRKQRRGDRSKKRPPKKTEEELAAAKLQAMQRGKLGRQKVKDMQEQKLAAARIQSIHRGRGARRSVEAKKSGGLILELRDVRKGLSQLARNPFTLKHSFVSLQLPGSSLKEMEVISNFPNLQEVNLSENRYERTTIVGGANAIDSEERSDDISDLSPLAKLPYLLKLDCSKNALTECLDYDVPICDEENRLADGEHSIGSMLHEAKCSFNEIESIRDLSGHRFLHTLDLGNNKISKIDGLQNLGMLTTLILSNNKIGRIEGLEGLPIINLNLECNLLTSIDNLDKLPRLEKLYLNDNKIETLKGLPECLNLREVDLGNNEIKVIRQVEFLAKISKLAQLNLKGNDCSKLEFYRLRVMSRLSGLAVLDGEDVSAEEKVKAVNLYGGEGSDLANRKATCTACFPDQEFVDFLPSFQEDEEDMVGGEEKKEAELELGASGTFVDGVMSAAISSVVSSV</sequence>
<dbReference type="PROSITE" id="PS51450">
    <property type="entry name" value="LRR"/>
    <property type="match status" value="5"/>
</dbReference>
<reference evidence="5" key="1">
    <citation type="journal article" date="2023" name="Commun. Biol.">
        <title>Genome analysis of Parmales, the sister group of diatoms, reveals the evolutionary specialization of diatoms from phago-mixotrophs to photoautotrophs.</title>
        <authorList>
            <person name="Ban H."/>
            <person name="Sato S."/>
            <person name="Yoshikawa S."/>
            <person name="Yamada K."/>
            <person name="Nakamura Y."/>
            <person name="Ichinomiya M."/>
            <person name="Sato N."/>
            <person name="Blanc-Mathieu R."/>
            <person name="Endo H."/>
            <person name="Kuwata A."/>
            <person name="Ogata H."/>
        </authorList>
    </citation>
    <scope>NUCLEOTIDE SEQUENCE [LARGE SCALE GENOMIC DNA]</scope>
</reference>
<dbReference type="InterPro" id="IPR003591">
    <property type="entry name" value="Leu-rich_rpt_typical-subtyp"/>
</dbReference>
<protein>
    <submittedName>
        <fullName evidence="4">Uncharacterized protein</fullName>
    </submittedName>
</protein>
<dbReference type="Pfam" id="PF14580">
    <property type="entry name" value="LRR_9"/>
    <property type="match status" value="1"/>
</dbReference>
<dbReference type="SUPFAM" id="SSF52058">
    <property type="entry name" value="L domain-like"/>
    <property type="match status" value="1"/>
</dbReference>
<dbReference type="PANTHER" id="PTHR45973">
    <property type="entry name" value="PROTEIN PHOSPHATASE 1 REGULATORY SUBUNIT SDS22-RELATED"/>
    <property type="match status" value="1"/>
</dbReference>
<dbReference type="SMART" id="SM00365">
    <property type="entry name" value="LRR_SD22"/>
    <property type="match status" value="4"/>
</dbReference>
<evidence type="ECO:0000313" key="5">
    <source>
        <dbReference type="Proteomes" id="UP001162640"/>
    </source>
</evidence>
<name>A0A9W7AB68_9STRA</name>
<dbReference type="InterPro" id="IPR050576">
    <property type="entry name" value="Cilia_flagella_integrity"/>
</dbReference>
<dbReference type="InterPro" id="IPR032675">
    <property type="entry name" value="LRR_dom_sf"/>
</dbReference>
<dbReference type="InterPro" id="IPR000048">
    <property type="entry name" value="IQ_motif_EF-hand-BS"/>
</dbReference>